<evidence type="ECO:0000313" key="2">
    <source>
        <dbReference type="Proteomes" id="UP000249396"/>
    </source>
</evidence>
<gene>
    <name evidence="1" type="ORF">DM484_21250</name>
</gene>
<proteinExistence type="predicted"/>
<accession>A0A2W4R2V1</accession>
<evidence type="ECO:0000313" key="1">
    <source>
        <dbReference type="EMBL" id="PZN74468.1"/>
    </source>
</evidence>
<protein>
    <recommendedName>
        <fullName evidence="3">PIN domain-containing protein</fullName>
    </recommendedName>
</protein>
<comment type="caution">
    <text evidence="1">The sequence shown here is derived from an EMBL/GenBank/DDBJ whole genome shotgun (WGS) entry which is preliminary data.</text>
</comment>
<reference evidence="1 2" key="1">
    <citation type="journal article" date="2018" name="Aquat. Microb. Ecol.">
        <title>Gammaproteobacterial methanotrophs dominate.</title>
        <authorList>
            <person name="Rissanen A.J."/>
            <person name="Saarenheimo J."/>
            <person name="Tiirola M."/>
            <person name="Peura S."/>
            <person name="Aalto S.L."/>
            <person name="Karvinen A."/>
            <person name="Nykanen H."/>
        </authorList>
    </citation>
    <scope>NUCLEOTIDE SEQUENCE [LARGE SCALE GENOMIC DNA]</scope>
    <source>
        <strain evidence="1">AMbin10</strain>
    </source>
</reference>
<dbReference type="Proteomes" id="UP000249396">
    <property type="component" value="Unassembled WGS sequence"/>
</dbReference>
<name>A0A2W4R2V1_9GAMM</name>
<sequence>MSEIVLLDTSVYLNVLDVPGWNQDRADVLEEFAIRVNNEDIFLLPMATIWETGNHIADLPTGGRRRQFALILVNDVTKALNGEAPYRPTHFPDREEFIGWLREFPDYAKRNKSAKKTREGVSLADLSIIKEWQRTCTLHPMSQVLIWSLDTDLSAYN</sequence>
<dbReference type="EMBL" id="QJPH01000426">
    <property type="protein sequence ID" value="PZN74468.1"/>
    <property type="molecule type" value="Genomic_DNA"/>
</dbReference>
<evidence type="ECO:0008006" key="3">
    <source>
        <dbReference type="Google" id="ProtNLM"/>
    </source>
</evidence>
<dbReference type="AlphaFoldDB" id="A0A2W4R2V1"/>
<organism evidence="1 2">
    <name type="scientific">Candidatus Methylumidiphilus alinenensis</name>
    <dbReference type="NCBI Taxonomy" id="2202197"/>
    <lineage>
        <taxon>Bacteria</taxon>
        <taxon>Pseudomonadati</taxon>
        <taxon>Pseudomonadota</taxon>
        <taxon>Gammaproteobacteria</taxon>
        <taxon>Methylococcales</taxon>
        <taxon>Candidatus Methylumidiphilus</taxon>
    </lineage>
</organism>